<dbReference type="STRING" id="1562970.ING2E5B_2402"/>
<dbReference type="GO" id="GO:0030488">
    <property type="term" value="P:tRNA methylation"/>
    <property type="evidence" value="ECO:0007669"/>
    <property type="project" value="TreeGrafter"/>
</dbReference>
<reference evidence="4 5" key="1">
    <citation type="submission" date="2014-08" db="EMBL/GenBank/DDBJ databases">
        <authorList>
            <person name="Wibberg D."/>
        </authorList>
    </citation>
    <scope>NUCLEOTIDE SEQUENCE [LARGE SCALE GENOMIC DNA]</scope>
    <source>
        <strain evidence="5">ING2-E5B</strain>
    </source>
</reference>
<dbReference type="InterPro" id="IPR040644">
    <property type="entry name" value="HydF_tetramer"/>
</dbReference>
<protein>
    <submittedName>
        <fullName evidence="4">Small GTP-binding protein</fullName>
    </submittedName>
</protein>
<feature type="domain" description="G" evidence="1">
    <location>
        <begin position="8"/>
        <end position="121"/>
    </location>
</feature>
<dbReference type="Pfam" id="PF01926">
    <property type="entry name" value="MMR_HSR1"/>
    <property type="match status" value="1"/>
</dbReference>
<feature type="domain" description="Hydrogen maturase F dimerization" evidence="2">
    <location>
        <begin position="175"/>
        <end position="272"/>
    </location>
</feature>
<name>A0A098C5D3_9BACT</name>
<dbReference type="Proteomes" id="UP000032417">
    <property type="component" value="Chromosome 1"/>
</dbReference>
<dbReference type="GO" id="GO:0005737">
    <property type="term" value="C:cytoplasm"/>
    <property type="evidence" value="ECO:0007669"/>
    <property type="project" value="TreeGrafter"/>
</dbReference>
<evidence type="ECO:0000313" key="5">
    <source>
        <dbReference type="Proteomes" id="UP000032417"/>
    </source>
</evidence>
<dbReference type="Gene3D" id="3.40.50.11420">
    <property type="match status" value="1"/>
</dbReference>
<dbReference type="InterPro" id="IPR041606">
    <property type="entry name" value="HydF_dimer"/>
</dbReference>
<dbReference type="CDD" id="cd00880">
    <property type="entry name" value="Era_like"/>
    <property type="match status" value="1"/>
</dbReference>
<dbReference type="AlphaFoldDB" id="A0A098C5D3"/>
<dbReference type="Pfam" id="PF18128">
    <property type="entry name" value="HydF_dimer"/>
    <property type="match status" value="1"/>
</dbReference>
<dbReference type="InterPro" id="IPR027417">
    <property type="entry name" value="P-loop_NTPase"/>
</dbReference>
<evidence type="ECO:0000313" key="4">
    <source>
        <dbReference type="EMBL" id="CEA17127.1"/>
    </source>
</evidence>
<evidence type="ECO:0000259" key="1">
    <source>
        <dbReference type="Pfam" id="PF01926"/>
    </source>
</evidence>
<dbReference type="InterPro" id="IPR006073">
    <property type="entry name" value="GTP-bd"/>
</dbReference>
<feature type="domain" description="Hydrogen maturase F tetramerization" evidence="3">
    <location>
        <begin position="277"/>
        <end position="392"/>
    </location>
</feature>
<evidence type="ECO:0000259" key="3">
    <source>
        <dbReference type="Pfam" id="PF18133"/>
    </source>
</evidence>
<dbReference type="Pfam" id="PF18133">
    <property type="entry name" value="HydF_tetramer"/>
    <property type="match status" value="1"/>
</dbReference>
<sequence>MSVTNLHLGIFGRTNTGKSSLINMLTDQDISIVSEKKGTTTDPVKKTVEIFGIGPATIIDTAGVDDLGEIGHLKIQKSLEVIRRVDCAILLIAGNQFGDYEVRLIDQFKEHDVPYIIVHNKNDISKIAAITKNAIKWHTNAEIIDISTLNSTDRDLLINSLKKIIPETVYKNLTLIGDLVKPKDLILIIIAIDSEAPEGRLIYPQNLTIRDAIDNHCITVVLREDEIEDFLKSGLTPALVITDSQIFKSVTEKLPENIPLTSFSILFARLKGNLIAYLRGTPCISNLKNGDNVLILESCTHQTSCDDIGRVKIPKKLKEFTGKRLNFKIISGLSPLPENIDDFALVIQCGGCMVTRKQLSNRINPFIKRGIPVTNYGMALAYVNGVFERVVSIFRKFYEYDRNNPKLPFIEG</sequence>
<dbReference type="GO" id="GO:0002098">
    <property type="term" value="P:tRNA wobble uridine modification"/>
    <property type="evidence" value="ECO:0007669"/>
    <property type="project" value="TreeGrafter"/>
</dbReference>
<dbReference type="SUPFAM" id="SSF52540">
    <property type="entry name" value="P-loop containing nucleoside triphosphate hydrolases"/>
    <property type="match status" value="1"/>
</dbReference>
<dbReference type="NCBIfam" id="TIGR03918">
    <property type="entry name" value="GTP_HydF"/>
    <property type="match status" value="1"/>
</dbReference>
<proteinExistence type="predicted"/>
<dbReference type="HOGENOM" id="CLU_042017_0_0_10"/>
<evidence type="ECO:0000259" key="2">
    <source>
        <dbReference type="Pfam" id="PF18128"/>
    </source>
</evidence>
<dbReference type="Gene3D" id="3.40.50.11410">
    <property type="match status" value="1"/>
</dbReference>
<dbReference type="OrthoDB" id="9811338at2"/>
<dbReference type="GO" id="GO:0005525">
    <property type="term" value="F:GTP binding"/>
    <property type="evidence" value="ECO:0007669"/>
    <property type="project" value="InterPro"/>
</dbReference>
<organism evidence="4 5">
    <name type="scientific">Fermentimonas caenicola</name>
    <dbReference type="NCBI Taxonomy" id="1562970"/>
    <lineage>
        <taxon>Bacteria</taxon>
        <taxon>Pseudomonadati</taxon>
        <taxon>Bacteroidota</taxon>
        <taxon>Bacteroidia</taxon>
        <taxon>Bacteroidales</taxon>
        <taxon>Dysgonomonadaceae</taxon>
        <taxon>Fermentimonas</taxon>
    </lineage>
</organism>
<accession>A0A098C5D3</accession>
<dbReference type="KEGG" id="pbt:ING2E5B_2402"/>
<dbReference type="PANTHER" id="PTHR42714:SF6">
    <property type="entry name" value="TRANSLATION INITIATION FACTOR IF-2"/>
    <property type="match status" value="1"/>
</dbReference>
<gene>
    <name evidence="4" type="ORF">ING2E5B_2402</name>
</gene>
<dbReference type="InterPro" id="IPR023873">
    <property type="entry name" value="FeFe-hyd_GTPase_HydF"/>
</dbReference>
<dbReference type="EMBL" id="LN515532">
    <property type="protein sequence ID" value="CEA17127.1"/>
    <property type="molecule type" value="Genomic_DNA"/>
</dbReference>
<keyword evidence="5" id="KW-1185">Reference proteome</keyword>
<dbReference type="InterPro" id="IPR005225">
    <property type="entry name" value="Small_GTP-bd"/>
</dbReference>
<dbReference type="PANTHER" id="PTHR42714">
    <property type="entry name" value="TRNA MODIFICATION GTPASE GTPBP3"/>
    <property type="match status" value="1"/>
</dbReference>
<dbReference type="NCBIfam" id="TIGR00231">
    <property type="entry name" value="small_GTP"/>
    <property type="match status" value="1"/>
</dbReference>
<dbReference type="Gene3D" id="3.40.50.300">
    <property type="entry name" value="P-loop containing nucleotide triphosphate hydrolases"/>
    <property type="match status" value="1"/>
</dbReference>